<dbReference type="InterPro" id="IPR007235">
    <property type="entry name" value="Glyco_trans_28_C"/>
</dbReference>
<dbReference type="PANTHER" id="PTHR21015:SF22">
    <property type="entry name" value="GLYCOSYLTRANSFERASE"/>
    <property type="match status" value="1"/>
</dbReference>
<evidence type="ECO:0000259" key="1">
    <source>
        <dbReference type="Pfam" id="PF04101"/>
    </source>
</evidence>
<dbReference type="AlphaFoldDB" id="A0A838XDT9"/>
<feature type="domain" description="Glycosyl transferase family 28 C-terminal" evidence="1">
    <location>
        <begin position="228"/>
        <end position="272"/>
    </location>
</feature>
<dbReference type="Gene3D" id="3.40.50.2000">
    <property type="entry name" value="Glycogen Phosphorylase B"/>
    <property type="match status" value="1"/>
</dbReference>
<dbReference type="RefSeq" id="WP_181756480.1">
    <property type="nucleotide sequence ID" value="NZ_JACEOG010000002.1"/>
</dbReference>
<dbReference type="Proteomes" id="UP000550354">
    <property type="component" value="Unassembled WGS sequence"/>
</dbReference>
<proteinExistence type="predicted"/>
<dbReference type="PANTHER" id="PTHR21015">
    <property type="entry name" value="UDP-N-ACETYLGLUCOSAMINE--N-ACETYLMURAMYL-(PENTAPEPTIDE) PYROPHOSPHORYL-UNDECAPRENOL N-ACETYLGLUCOSAMINE TRANSFERASE 1"/>
    <property type="match status" value="1"/>
</dbReference>
<reference evidence="2 3" key="1">
    <citation type="submission" date="2020-07" db="EMBL/GenBank/DDBJ databases">
        <title>Draft genome and description of Aeromicrobium phoceense strain Marseille-Q0843 isolated from healthy skin swab.</title>
        <authorList>
            <person name="Boxberger M."/>
            <person name="La Scola B."/>
        </authorList>
    </citation>
    <scope>NUCLEOTIDE SEQUENCE [LARGE SCALE GENOMIC DNA]</scope>
    <source>
        <strain evidence="2 3">Marseille-Q0843</strain>
    </source>
</reference>
<evidence type="ECO:0000313" key="3">
    <source>
        <dbReference type="Proteomes" id="UP000550354"/>
    </source>
</evidence>
<dbReference type="Pfam" id="PF04101">
    <property type="entry name" value="Glyco_tran_28_C"/>
    <property type="match status" value="1"/>
</dbReference>
<organism evidence="2 3">
    <name type="scientific">Aeromicrobium phoceense</name>
    <dbReference type="NCBI Taxonomy" id="2754045"/>
    <lineage>
        <taxon>Bacteria</taxon>
        <taxon>Bacillati</taxon>
        <taxon>Actinomycetota</taxon>
        <taxon>Actinomycetes</taxon>
        <taxon>Propionibacteriales</taxon>
        <taxon>Nocardioidaceae</taxon>
        <taxon>Aeromicrobium</taxon>
    </lineage>
</organism>
<evidence type="ECO:0000313" key="2">
    <source>
        <dbReference type="EMBL" id="MBA4609629.1"/>
    </source>
</evidence>
<dbReference type="SUPFAM" id="SSF53756">
    <property type="entry name" value="UDP-Glycosyltransferase/glycogen phosphorylase"/>
    <property type="match status" value="1"/>
</dbReference>
<sequence>MIGYYVHHQGSGHLHRATALAAALDVPVTGLSSLPRPAAWAGEWIELDRDDRWADEPGDTAGGHLHWAPLGEPGLRSRMAAISAWIADAQPAALVSDVSVEVALLARLHGVPVISVVLPGDRGDRAHRLGQAASSALVAFWPEEVEGMVRGGVDQRLHRIGAVSRFPVRASGVARSGGVRRVVVLGGRGGGGVTDADLAAARAQTPGWEWEVLGGDGPWLADPFTSICDADVVVTHAGQNAIAEVAAARRPAVVIPADRPHDEQRTTARALAAGPWPVVVEPEFPATGWADRLERASALDGSRWSRWCDGRAPERFAALVGEVVGAQAAR</sequence>
<comment type="caution">
    <text evidence="2">The sequence shown here is derived from an EMBL/GenBank/DDBJ whole genome shotgun (WGS) entry which is preliminary data.</text>
</comment>
<protein>
    <recommendedName>
        <fullName evidence="1">Glycosyl transferase family 28 C-terminal domain-containing protein</fullName>
    </recommendedName>
</protein>
<accession>A0A838XDT9</accession>
<name>A0A838XDT9_9ACTN</name>
<keyword evidence="3" id="KW-1185">Reference proteome</keyword>
<gene>
    <name evidence="2" type="ORF">H1W00_14180</name>
</gene>
<dbReference type="GO" id="GO:0016758">
    <property type="term" value="F:hexosyltransferase activity"/>
    <property type="evidence" value="ECO:0007669"/>
    <property type="project" value="InterPro"/>
</dbReference>
<dbReference type="EMBL" id="JACEOG010000002">
    <property type="protein sequence ID" value="MBA4609629.1"/>
    <property type="molecule type" value="Genomic_DNA"/>
</dbReference>